<protein>
    <submittedName>
        <fullName evidence="1">Uncharacterized protein</fullName>
    </submittedName>
</protein>
<proteinExistence type="predicted"/>
<dbReference type="AlphaFoldDB" id="A0A3P6D1A6"/>
<gene>
    <name evidence="1" type="ORF">BOLC4T28625H</name>
</gene>
<organism evidence="1">
    <name type="scientific">Brassica oleracea</name>
    <name type="common">Wild cabbage</name>
    <dbReference type="NCBI Taxonomy" id="3712"/>
    <lineage>
        <taxon>Eukaryota</taxon>
        <taxon>Viridiplantae</taxon>
        <taxon>Streptophyta</taxon>
        <taxon>Embryophyta</taxon>
        <taxon>Tracheophyta</taxon>
        <taxon>Spermatophyta</taxon>
        <taxon>Magnoliopsida</taxon>
        <taxon>eudicotyledons</taxon>
        <taxon>Gunneridae</taxon>
        <taxon>Pentapetalae</taxon>
        <taxon>rosids</taxon>
        <taxon>malvids</taxon>
        <taxon>Brassicales</taxon>
        <taxon>Brassicaceae</taxon>
        <taxon>Brassiceae</taxon>
        <taxon>Brassica</taxon>
    </lineage>
</organism>
<name>A0A3P6D1A6_BRAOL</name>
<reference evidence="1" key="1">
    <citation type="submission" date="2018-11" db="EMBL/GenBank/DDBJ databases">
        <authorList>
            <consortium name="Genoscope - CEA"/>
            <person name="William W."/>
        </authorList>
    </citation>
    <scope>NUCLEOTIDE SEQUENCE</scope>
</reference>
<accession>A0A3P6D1A6</accession>
<evidence type="ECO:0000313" key="1">
    <source>
        <dbReference type="EMBL" id="VDD16375.1"/>
    </source>
</evidence>
<dbReference type="EMBL" id="LR031873">
    <property type="protein sequence ID" value="VDD16375.1"/>
    <property type="molecule type" value="Genomic_DNA"/>
</dbReference>
<sequence length="41" mass="5010">MEEVKVLSCGFYETLRNMNGSRMFTCYLFCGKMWLQRHHVY</sequence>